<gene>
    <name evidence="11" type="ORF">H7B90_17295</name>
</gene>
<dbReference type="PROSITE" id="PS50109">
    <property type="entry name" value="HIS_KIN"/>
    <property type="match status" value="1"/>
</dbReference>
<dbReference type="InterPro" id="IPR003594">
    <property type="entry name" value="HATPase_dom"/>
</dbReference>
<dbReference type="Proteomes" id="UP000553776">
    <property type="component" value="Unassembled WGS sequence"/>
</dbReference>
<evidence type="ECO:0000256" key="1">
    <source>
        <dbReference type="ARBA" id="ARBA00000085"/>
    </source>
</evidence>
<dbReference type="Gene3D" id="3.30.565.10">
    <property type="entry name" value="Histidine kinase-like ATPase, C-terminal domain"/>
    <property type="match status" value="1"/>
</dbReference>
<keyword evidence="8" id="KW-0902">Two-component regulatory system</keyword>
<keyword evidence="9" id="KW-1133">Transmembrane helix</keyword>
<dbReference type="InterPro" id="IPR003661">
    <property type="entry name" value="HisK_dim/P_dom"/>
</dbReference>
<dbReference type="InterPro" id="IPR004358">
    <property type="entry name" value="Sig_transdc_His_kin-like_C"/>
</dbReference>
<accession>A0A841U152</accession>
<keyword evidence="3" id="KW-0597">Phosphoprotein</keyword>
<dbReference type="PANTHER" id="PTHR43065:SF46">
    <property type="entry name" value="C4-DICARBOXYLATE TRANSPORT SENSOR PROTEIN DCTB"/>
    <property type="match status" value="1"/>
</dbReference>
<dbReference type="EC" id="2.7.13.3" evidence="2"/>
<dbReference type="InterPro" id="IPR005467">
    <property type="entry name" value="His_kinase_dom"/>
</dbReference>
<comment type="caution">
    <text evidence="11">The sequence shown here is derived from an EMBL/GenBank/DDBJ whole genome shotgun (WGS) entry which is preliminary data.</text>
</comment>
<keyword evidence="12" id="KW-1185">Reference proteome</keyword>
<keyword evidence="4" id="KW-0808">Transferase</keyword>
<keyword evidence="9" id="KW-0472">Membrane</keyword>
<dbReference type="SUPFAM" id="SSF55874">
    <property type="entry name" value="ATPase domain of HSP90 chaperone/DNA topoisomerase II/histidine kinase"/>
    <property type="match status" value="1"/>
</dbReference>
<dbReference type="Pfam" id="PF02518">
    <property type="entry name" value="HATPase_c"/>
    <property type="match status" value="1"/>
</dbReference>
<dbReference type="AlphaFoldDB" id="A0A841U152"/>
<keyword evidence="9" id="KW-0812">Transmembrane</keyword>
<feature type="transmembrane region" description="Helical" evidence="9">
    <location>
        <begin position="34"/>
        <end position="53"/>
    </location>
</feature>
<keyword evidence="7" id="KW-0067">ATP-binding</keyword>
<dbReference type="PANTHER" id="PTHR43065">
    <property type="entry name" value="SENSOR HISTIDINE KINASE"/>
    <property type="match status" value="1"/>
</dbReference>
<evidence type="ECO:0000256" key="5">
    <source>
        <dbReference type="ARBA" id="ARBA00022741"/>
    </source>
</evidence>
<dbReference type="RefSeq" id="WP_185137148.1">
    <property type="nucleotide sequence ID" value="NZ_BORM01000015.1"/>
</dbReference>
<proteinExistence type="predicted"/>
<dbReference type="Gene3D" id="3.30.450.20">
    <property type="entry name" value="PAS domain"/>
    <property type="match status" value="1"/>
</dbReference>
<keyword evidence="6" id="KW-0418">Kinase</keyword>
<keyword evidence="5" id="KW-0547">Nucleotide-binding</keyword>
<dbReference type="GO" id="GO:0005524">
    <property type="term" value="F:ATP binding"/>
    <property type="evidence" value="ECO:0007669"/>
    <property type="project" value="UniProtKB-KW"/>
</dbReference>
<feature type="transmembrane region" description="Helical" evidence="9">
    <location>
        <begin position="131"/>
        <end position="155"/>
    </location>
</feature>
<dbReference type="SMART" id="SM00388">
    <property type="entry name" value="HisKA"/>
    <property type="match status" value="1"/>
</dbReference>
<evidence type="ECO:0000256" key="4">
    <source>
        <dbReference type="ARBA" id="ARBA00022679"/>
    </source>
</evidence>
<protein>
    <recommendedName>
        <fullName evidence="2">histidine kinase</fullName>
        <ecNumber evidence="2">2.7.13.3</ecNumber>
    </recommendedName>
</protein>
<comment type="catalytic activity">
    <reaction evidence="1">
        <text>ATP + protein L-histidine = ADP + protein N-phospho-L-histidine.</text>
        <dbReference type="EC" id="2.7.13.3"/>
    </reaction>
</comment>
<feature type="domain" description="Histidine kinase" evidence="10">
    <location>
        <begin position="344"/>
        <end position="549"/>
    </location>
</feature>
<dbReference type="InterPro" id="IPR036890">
    <property type="entry name" value="HATPase_C_sf"/>
</dbReference>
<evidence type="ECO:0000256" key="7">
    <source>
        <dbReference type="ARBA" id="ARBA00022840"/>
    </source>
</evidence>
<evidence type="ECO:0000256" key="2">
    <source>
        <dbReference type="ARBA" id="ARBA00012438"/>
    </source>
</evidence>
<organism evidence="11 12">
    <name type="scientific">Cohnella xylanilytica</name>
    <dbReference type="NCBI Taxonomy" id="557555"/>
    <lineage>
        <taxon>Bacteria</taxon>
        <taxon>Bacillati</taxon>
        <taxon>Bacillota</taxon>
        <taxon>Bacilli</taxon>
        <taxon>Bacillales</taxon>
        <taxon>Paenibacillaceae</taxon>
        <taxon>Cohnella</taxon>
    </lineage>
</organism>
<dbReference type="CDD" id="cd00075">
    <property type="entry name" value="HATPase"/>
    <property type="match status" value="1"/>
</dbReference>
<feature type="transmembrane region" description="Helical" evidence="9">
    <location>
        <begin position="101"/>
        <end position="119"/>
    </location>
</feature>
<dbReference type="GO" id="GO:0000155">
    <property type="term" value="F:phosphorelay sensor kinase activity"/>
    <property type="evidence" value="ECO:0007669"/>
    <property type="project" value="InterPro"/>
</dbReference>
<evidence type="ECO:0000256" key="8">
    <source>
        <dbReference type="ARBA" id="ARBA00023012"/>
    </source>
</evidence>
<dbReference type="Gene3D" id="1.10.287.130">
    <property type="match status" value="1"/>
</dbReference>
<sequence length="567" mass="63111">MWQFSLLQILIALLPIGSLQVWLARSPRVRYVNAYMAISCGISMMLILLVSHQSPYGGPSHDLRLVPYLVGSLYGGIPGASILTVLYIAARLPHAGETASLVMLGLFFVLFVPALFAKIPSFLESTRSSKLKIASALAAALLVYHAGSVAAFRWLGETPSSVQPVGLSALFAVFFAALVLLSIHFVEFAHDRVRLQIDYQEIKAKYDNEVRRLQQFIDFSPLVVLFIEKDGRISHLNDLALKLLSPLTKNDVLQLPYRTVLQRWRSDAVMDAVERVMGGEEQVADIIRFRNRIYYTTVCSWRAAPALRTVGAMLIAHDMTELQRLKDEVDKMERLSLVGQMAASITHEIRNPMAVIRGFVQLLNERSPKEHQSYFHIILQELDRANAIINDFLSLAQNRIVEKNITSLHEVLEDLMPLLSADANMRGQMIELKLADVIDPLELNVKEIKQLVLNLARNGMEAMDDKGVLRIETKNLADAVELRVTDNGVGIPPEKLERLFEPFYTTKANGTGLGLALCLSIMERHNGRIRVESKIGEGTTFIVSFSKPGHAISETAAAKYRNGAGSA</sequence>
<evidence type="ECO:0000256" key="6">
    <source>
        <dbReference type="ARBA" id="ARBA00022777"/>
    </source>
</evidence>
<dbReference type="Pfam" id="PF00512">
    <property type="entry name" value="HisKA"/>
    <property type="match status" value="1"/>
</dbReference>
<evidence type="ECO:0000313" key="12">
    <source>
        <dbReference type="Proteomes" id="UP000553776"/>
    </source>
</evidence>
<evidence type="ECO:0000259" key="10">
    <source>
        <dbReference type="PROSITE" id="PS50109"/>
    </source>
</evidence>
<feature type="transmembrane region" description="Helical" evidence="9">
    <location>
        <begin position="167"/>
        <end position="186"/>
    </location>
</feature>
<evidence type="ECO:0000256" key="9">
    <source>
        <dbReference type="SAM" id="Phobius"/>
    </source>
</evidence>
<dbReference type="InterPro" id="IPR036097">
    <property type="entry name" value="HisK_dim/P_sf"/>
</dbReference>
<name>A0A841U152_9BACL</name>
<dbReference type="CDD" id="cd00082">
    <property type="entry name" value="HisKA"/>
    <property type="match status" value="1"/>
</dbReference>
<feature type="transmembrane region" description="Helical" evidence="9">
    <location>
        <begin position="65"/>
        <end position="89"/>
    </location>
</feature>
<dbReference type="InterPro" id="IPR035965">
    <property type="entry name" value="PAS-like_dom_sf"/>
</dbReference>
<reference evidence="11 12" key="1">
    <citation type="submission" date="2020-08" db="EMBL/GenBank/DDBJ databases">
        <title>Cohnella phylogeny.</title>
        <authorList>
            <person name="Dunlap C."/>
        </authorList>
    </citation>
    <scope>NUCLEOTIDE SEQUENCE [LARGE SCALE GENOMIC DNA]</scope>
    <source>
        <strain evidence="11 12">DSM 25239</strain>
    </source>
</reference>
<evidence type="ECO:0000256" key="3">
    <source>
        <dbReference type="ARBA" id="ARBA00022553"/>
    </source>
</evidence>
<dbReference type="SUPFAM" id="SSF47384">
    <property type="entry name" value="Homodimeric domain of signal transducing histidine kinase"/>
    <property type="match status" value="1"/>
</dbReference>
<evidence type="ECO:0000313" key="11">
    <source>
        <dbReference type="EMBL" id="MBB6693162.1"/>
    </source>
</evidence>
<dbReference type="EMBL" id="JACJVR010000068">
    <property type="protein sequence ID" value="MBB6693162.1"/>
    <property type="molecule type" value="Genomic_DNA"/>
</dbReference>
<dbReference type="SMART" id="SM00387">
    <property type="entry name" value="HATPase_c"/>
    <property type="match status" value="1"/>
</dbReference>
<dbReference type="PRINTS" id="PR00344">
    <property type="entry name" value="BCTRLSENSOR"/>
</dbReference>
<dbReference type="SUPFAM" id="SSF55785">
    <property type="entry name" value="PYP-like sensor domain (PAS domain)"/>
    <property type="match status" value="1"/>
</dbReference>